<protein>
    <submittedName>
        <fullName evidence="2">Uncharacterized protein</fullName>
    </submittedName>
</protein>
<evidence type="ECO:0000313" key="3">
    <source>
        <dbReference type="Proteomes" id="UP001152799"/>
    </source>
</evidence>
<reference evidence="2" key="1">
    <citation type="submission" date="2022-01" db="EMBL/GenBank/DDBJ databases">
        <authorList>
            <person name="King R."/>
        </authorList>
    </citation>
    <scope>NUCLEOTIDE SEQUENCE</scope>
</reference>
<dbReference type="OrthoDB" id="6774481at2759"/>
<keyword evidence="3" id="KW-1185">Reference proteome</keyword>
<sequence>MSSARAKKILAMASKAYDENNLTSLPNTTCFTQETIVEDTSLDEISDDFTPNSEKNVYFTQKKCSDSTEPTGFSPDCQNSTLSYDGIKNGALDFERSPAVQTLPDIIENDENVSGNYSQKTLHIDANSSEPQNEIPHPLPNTDTTEQHQEPTKENAEEPGSYVPKPGCSAGKPSSEYSVSYDDESPTILRLTKRNYYVSPLHSDESDIDDSDADPNFTVDNSPEAGRSSHDTDKENIQSDESVSAEPDNTNKGKKRKLNAQEWGVKKTKLLRNSGKAYTSCSKSKKKFPERKLRPACTEKCRLGCSAKISEAATLDINNRPIRTTVMKKSDTGFLSQDRRGKHGKQLVLAPEIKDSVRRFIRAIPTIESHYLRAQTTREYIEGGKSLADLYRVYKEERERHHLPIANSDGEFNISFYAPKKDQCDQCESYKNSDQEGKAKLVESYNLHLEKKSSLGNRRVLTKI</sequence>
<evidence type="ECO:0000256" key="1">
    <source>
        <dbReference type="SAM" id="MobiDB-lite"/>
    </source>
</evidence>
<feature type="compositionally biased region" description="Basic and acidic residues" evidence="1">
    <location>
        <begin position="227"/>
        <end position="237"/>
    </location>
</feature>
<feature type="compositionally biased region" description="Polar residues" evidence="1">
    <location>
        <begin position="239"/>
        <end position="250"/>
    </location>
</feature>
<evidence type="ECO:0000313" key="2">
    <source>
        <dbReference type="EMBL" id="CAG9764545.1"/>
    </source>
</evidence>
<accession>A0A9N9MIS7</accession>
<dbReference type="Proteomes" id="UP001152799">
    <property type="component" value="Chromosome 2"/>
</dbReference>
<dbReference type="AlphaFoldDB" id="A0A9N9MIS7"/>
<organism evidence="2 3">
    <name type="scientific">Ceutorhynchus assimilis</name>
    <name type="common">cabbage seed weevil</name>
    <dbReference type="NCBI Taxonomy" id="467358"/>
    <lineage>
        <taxon>Eukaryota</taxon>
        <taxon>Metazoa</taxon>
        <taxon>Ecdysozoa</taxon>
        <taxon>Arthropoda</taxon>
        <taxon>Hexapoda</taxon>
        <taxon>Insecta</taxon>
        <taxon>Pterygota</taxon>
        <taxon>Neoptera</taxon>
        <taxon>Endopterygota</taxon>
        <taxon>Coleoptera</taxon>
        <taxon>Polyphaga</taxon>
        <taxon>Cucujiformia</taxon>
        <taxon>Curculionidae</taxon>
        <taxon>Ceutorhynchinae</taxon>
        <taxon>Ceutorhynchus</taxon>
    </lineage>
</organism>
<proteinExistence type="predicted"/>
<name>A0A9N9MIS7_9CUCU</name>
<feature type="compositionally biased region" description="Basic and acidic residues" evidence="1">
    <location>
        <begin position="145"/>
        <end position="156"/>
    </location>
</feature>
<dbReference type="PANTHER" id="PTHR10773:SF19">
    <property type="match status" value="1"/>
</dbReference>
<dbReference type="PANTHER" id="PTHR10773">
    <property type="entry name" value="DNA-DIRECTED RNA POLYMERASES I, II, AND III SUBUNIT RPABC2"/>
    <property type="match status" value="1"/>
</dbReference>
<gene>
    <name evidence="2" type="ORF">CEUTPL_LOCUS5183</name>
</gene>
<dbReference type="EMBL" id="OU892278">
    <property type="protein sequence ID" value="CAG9764545.1"/>
    <property type="molecule type" value="Genomic_DNA"/>
</dbReference>
<feature type="region of interest" description="Disordered" evidence="1">
    <location>
        <begin position="127"/>
        <end position="263"/>
    </location>
</feature>